<dbReference type="AlphaFoldDB" id="A0A5K7YS45"/>
<evidence type="ECO:0000256" key="1">
    <source>
        <dbReference type="ARBA" id="ARBA00006432"/>
    </source>
</evidence>
<sequence length="555" mass="61782">MSYTIIDGCPSTSGNNYPLNTISMIKSAAKTYPEVEIVSRKNDGSLFRYNYGQAYERIQKLANALKRLGIKPGDRVGVMEWNTYRHFELYFAISGIGAVVLQMNLRLSPADLSYVINHSEARYIFVGDTLLPLVEAVADQLNTVEGFAVITDKDLADIETSLDSPKSYEALLEKEEPVFQWPMINENSAYSACYTSGTTGKPKGVYYSHRCIYLHTMVFAYSVGLKMDDVVMQTVPMFHGQGWGIWLGAPMVGAKLVFPGRYTMETTEILVDLMVSEKVTFNGGAPAIFMPMLEYIRSLPEKPDFTGLRMISGATEPPLSMMRGYWDLGKAEILHAYGATETTPLVLINRFKPTIKGWTQEKEWGNQKKQGLPLCGIDLKIVGADGNEVTADGETVGELLVRGPWITASYHNDARTADCFDEDGYWQSGDAATIDKNGYVKITDRFKDVIKSGGEWISSIDLENAIMANENVLEACVIGLSHPKWQERPLALVVLREGMAGSVTPEDIIGSIGAHFAKWQLPDDVIFVDEIPKTSVGKFDKKVARKEHERFFLDE</sequence>
<evidence type="ECO:0000256" key="2">
    <source>
        <dbReference type="ARBA" id="ARBA00022598"/>
    </source>
</evidence>
<keyword evidence="3" id="KW-0276">Fatty acid metabolism</keyword>
<organism evidence="7 8">
    <name type="scientific">Desulfosarcina alkanivorans</name>
    <dbReference type="NCBI Taxonomy" id="571177"/>
    <lineage>
        <taxon>Bacteria</taxon>
        <taxon>Pseudomonadati</taxon>
        <taxon>Thermodesulfobacteriota</taxon>
        <taxon>Desulfobacteria</taxon>
        <taxon>Desulfobacterales</taxon>
        <taxon>Desulfosarcinaceae</taxon>
        <taxon>Desulfosarcina</taxon>
    </lineage>
</organism>
<feature type="domain" description="AMP-dependent synthetase/ligase" evidence="5">
    <location>
        <begin position="28"/>
        <end position="410"/>
    </location>
</feature>
<gene>
    <name evidence="7" type="ORF">DSCA_37310</name>
</gene>
<evidence type="ECO:0000259" key="6">
    <source>
        <dbReference type="Pfam" id="PF13193"/>
    </source>
</evidence>
<dbReference type="InterPro" id="IPR025110">
    <property type="entry name" value="AMP-bd_C"/>
</dbReference>
<dbReference type="SUPFAM" id="SSF56801">
    <property type="entry name" value="Acetyl-CoA synthetase-like"/>
    <property type="match status" value="1"/>
</dbReference>
<evidence type="ECO:0000256" key="4">
    <source>
        <dbReference type="ARBA" id="ARBA00023098"/>
    </source>
</evidence>
<dbReference type="Pfam" id="PF13193">
    <property type="entry name" value="AMP-binding_C"/>
    <property type="match status" value="1"/>
</dbReference>
<dbReference type="FunFam" id="3.30.300.30:FF:000008">
    <property type="entry name" value="2,3-dihydroxybenzoate-AMP ligase"/>
    <property type="match status" value="1"/>
</dbReference>
<dbReference type="PANTHER" id="PTHR43859">
    <property type="entry name" value="ACYL-ACTIVATING ENZYME"/>
    <property type="match status" value="1"/>
</dbReference>
<dbReference type="RefSeq" id="WP_155317806.1">
    <property type="nucleotide sequence ID" value="NZ_AP021874.1"/>
</dbReference>
<keyword evidence="2" id="KW-0436">Ligase</keyword>
<evidence type="ECO:0000313" key="7">
    <source>
        <dbReference type="EMBL" id="BBO69801.1"/>
    </source>
</evidence>
<evidence type="ECO:0000259" key="5">
    <source>
        <dbReference type="Pfam" id="PF00501"/>
    </source>
</evidence>
<name>A0A5K7YS45_9BACT</name>
<evidence type="ECO:0000313" key="8">
    <source>
        <dbReference type="Proteomes" id="UP000427906"/>
    </source>
</evidence>
<dbReference type="KEGG" id="dalk:DSCA_37310"/>
<dbReference type="InterPro" id="IPR000873">
    <property type="entry name" value="AMP-dep_synth/lig_dom"/>
</dbReference>
<dbReference type="GO" id="GO:0006631">
    <property type="term" value="P:fatty acid metabolic process"/>
    <property type="evidence" value="ECO:0007669"/>
    <property type="project" value="UniProtKB-KW"/>
</dbReference>
<keyword evidence="4" id="KW-0443">Lipid metabolism</keyword>
<evidence type="ECO:0000256" key="3">
    <source>
        <dbReference type="ARBA" id="ARBA00022832"/>
    </source>
</evidence>
<proteinExistence type="inferred from homology"/>
<dbReference type="InterPro" id="IPR045851">
    <property type="entry name" value="AMP-bd_C_sf"/>
</dbReference>
<dbReference type="NCBIfam" id="NF004837">
    <property type="entry name" value="PRK06187.1"/>
    <property type="match status" value="1"/>
</dbReference>
<dbReference type="Gene3D" id="3.40.50.12780">
    <property type="entry name" value="N-terminal domain of ligase-like"/>
    <property type="match status" value="1"/>
</dbReference>
<comment type="similarity">
    <text evidence="1">Belongs to the ATP-dependent AMP-binding enzyme family.</text>
</comment>
<dbReference type="PANTHER" id="PTHR43859:SF4">
    <property type="entry name" value="BUTANOATE--COA LIGASE AAE1-RELATED"/>
    <property type="match status" value="1"/>
</dbReference>
<protein>
    <submittedName>
        <fullName evidence="7">AMP-dependent synthetase</fullName>
    </submittedName>
</protein>
<dbReference type="GO" id="GO:0016874">
    <property type="term" value="F:ligase activity"/>
    <property type="evidence" value="ECO:0007669"/>
    <property type="project" value="UniProtKB-KW"/>
</dbReference>
<dbReference type="EMBL" id="AP021874">
    <property type="protein sequence ID" value="BBO69801.1"/>
    <property type="molecule type" value="Genomic_DNA"/>
</dbReference>
<dbReference type="Gene3D" id="3.30.300.30">
    <property type="match status" value="1"/>
</dbReference>
<feature type="domain" description="AMP-binding enzyme C-terminal" evidence="6">
    <location>
        <begin position="462"/>
        <end position="538"/>
    </location>
</feature>
<reference evidence="7 8" key="1">
    <citation type="submission" date="2019-11" db="EMBL/GenBank/DDBJ databases">
        <title>Comparative genomics of hydrocarbon-degrading Desulfosarcina strains.</title>
        <authorList>
            <person name="Watanabe M."/>
            <person name="Kojima H."/>
            <person name="Fukui M."/>
        </authorList>
    </citation>
    <scope>NUCLEOTIDE SEQUENCE [LARGE SCALE GENOMIC DNA]</scope>
    <source>
        <strain evidence="7 8">PL12</strain>
    </source>
</reference>
<dbReference type="Pfam" id="PF00501">
    <property type="entry name" value="AMP-binding"/>
    <property type="match status" value="1"/>
</dbReference>
<dbReference type="InterPro" id="IPR042099">
    <property type="entry name" value="ANL_N_sf"/>
</dbReference>
<keyword evidence="8" id="KW-1185">Reference proteome</keyword>
<dbReference type="Proteomes" id="UP000427906">
    <property type="component" value="Chromosome"/>
</dbReference>
<accession>A0A5K7YS45</accession>
<dbReference type="OrthoDB" id="5483897at2"/>